<dbReference type="InterPro" id="IPR019734">
    <property type="entry name" value="TPR_rpt"/>
</dbReference>
<dbReference type="AlphaFoldDB" id="I0K9I6"/>
<dbReference type="Gene3D" id="1.25.40.10">
    <property type="entry name" value="Tetratricopeptide repeat domain"/>
    <property type="match status" value="3"/>
</dbReference>
<evidence type="ECO:0000313" key="2">
    <source>
        <dbReference type="EMBL" id="CCH00789.1"/>
    </source>
</evidence>
<evidence type="ECO:0000256" key="1">
    <source>
        <dbReference type="PROSITE-ProRule" id="PRU00339"/>
    </source>
</evidence>
<protein>
    <submittedName>
        <fullName evidence="2">TPR repeat-containing protein</fullName>
    </submittedName>
</protein>
<accession>I0K9I6</accession>
<keyword evidence="3" id="KW-1185">Reference proteome</keyword>
<dbReference type="InterPro" id="IPR011990">
    <property type="entry name" value="TPR-like_helical_dom_sf"/>
</dbReference>
<dbReference type="PANTHER" id="PTHR12558:SF13">
    <property type="entry name" value="CELL DIVISION CYCLE PROTEIN 27 HOMOLOG"/>
    <property type="match status" value="1"/>
</dbReference>
<feature type="repeat" description="TPR" evidence="1">
    <location>
        <begin position="222"/>
        <end position="255"/>
    </location>
</feature>
<dbReference type="HOGENOM" id="CLU_032900_0_0_10"/>
<dbReference type="SUPFAM" id="SSF48452">
    <property type="entry name" value="TPR-like"/>
    <property type="match status" value="2"/>
</dbReference>
<dbReference type="Proteomes" id="UP000011058">
    <property type="component" value="Chromosome"/>
</dbReference>
<dbReference type="Pfam" id="PF13414">
    <property type="entry name" value="TPR_11"/>
    <property type="match status" value="1"/>
</dbReference>
<dbReference type="KEGG" id="fae:FAES_2780"/>
<sequence>MRRFPVTTPVGNPNRINDMKTHIKLLLLTGLTTTSLAQTPTADPTTLMSLGRFSEATQLLARQAQQTPSMQAYFDAGYGYLRAGQPDSARSWFEKGQAMDEKRVPLNATGLAITYLVQKDPNANAQIDEVLKRSKGKNADILYRLGEAYTGYLTPDSGSIKPRYPMAVNAPKAIELLNQASERGKKNADIQLTLGDAHYLNRDAGTAVSRYESALELGMNPARVYQRIGDIYWQGKNLNLAVENYKKAIETVPTYAPAYRQLAELYYLVNRYKDAANYTDQYIRVANDTRPEMLLRSAQFHFLGNEYQKAIDVIDSNRAVLGQNPIVYRMEGWAYASLKQPQKAIQSLTTFIERAPQKVIYDDYKYLGRAYLTAVDGAADSTQAGRDSIGVTYLEKAAPFDTADNLYSDMAKYYYRAKKHPQAVAALDSAASHGFKADVQDLFRYGMSNYTLGFARDSLGKFTRDTLRFAKADSALALAQQQSPAYVPTVLYRAKAKYYAYTPEEAVRKGLAKPFFEQFITMVTDKPDERTRYSKDLALAFKYLISYHELVTQDATARNEWLQKGMAWLPNNKDLAKIATNDAPDASGQ</sequence>
<reference evidence="2 3" key="1">
    <citation type="journal article" date="2012" name="J. Bacteriol.">
        <title>Genome Sequence of Fibrella aestuarina BUZ 2T, a Filamentous Marine Bacterium.</title>
        <authorList>
            <person name="Filippini M."/>
            <person name="Qi W."/>
            <person name="Blom J."/>
            <person name="Goesmann A."/>
            <person name="Smits T.H."/>
            <person name="Bagheri H.C."/>
        </authorList>
    </citation>
    <scope>NUCLEOTIDE SEQUENCE [LARGE SCALE GENOMIC DNA]</scope>
    <source>
        <strain evidence="3">BUZ 2T</strain>
    </source>
</reference>
<evidence type="ECO:0000313" key="3">
    <source>
        <dbReference type="Proteomes" id="UP000011058"/>
    </source>
</evidence>
<proteinExistence type="predicted"/>
<dbReference type="Pfam" id="PF13174">
    <property type="entry name" value="TPR_6"/>
    <property type="match status" value="1"/>
</dbReference>
<dbReference type="PROSITE" id="PS50005">
    <property type="entry name" value="TPR"/>
    <property type="match status" value="1"/>
</dbReference>
<organism evidence="2 3">
    <name type="scientific">Fibrella aestuarina BUZ 2</name>
    <dbReference type="NCBI Taxonomy" id="1166018"/>
    <lineage>
        <taxon>Bacteria</taxon>
        <taxon>Pseudomonadati</taxon>
        <taxon>Bacteroidota</taxon>
        <taxon>Cytophagia</taxon>
        <taxon>Cytophagales</taxon>
        <taxon>Spirosomataceae</taxon>
        <taxon>Fibrella</taxon>
    </lineage>
</organism>
<keyword evidence="1" id="KW-0802">TPR repeat</keyword>
<dbReference type="eggNOG" id="COG0457">
    <property type="taxonomic scope" value="Bacteria"/>
</dbReference>
<dbReference type="EMBL" id="HE796683">
    <property type="protein sequence ID" value="CCH00789.1"/>
    <property type="molecule type" value="Genomic_DNA"/>
</dbReference>
<dbReference type="PANTHER" id="PTHR12558">
    <property type="entry name" value="CELL DIVISION CYCLE 16,23,27"/>
    <property type="match status" value="1"/>
</dbReference>
<dbReference type="SMART" id="SM00028">
    <property type="entry name" value="TPR"/>
    <property type="match status" value="5"/>
</dbReference>
<dbReference type="STRING" id="1166018.FAES_2780"/>
<name>I0K9I6_9BACT</name>
<gene>
    <name evidence="2" type="ORF">FAES_2780</name>
</gene>